<keyword evidence="1" id="KW-0732">Signal</keyword>
<evidence type="ECO:0000313" key="2">
    <source>
        <dbReference type="EMBL" id="WQF76035.1"/>
    </source>
</evidence>
<dbReference type="KEGG" id="cdet:87937552"/>
<gene>
    <name evidence="2" type="ORF">CDEST_01049</name>
</gene>
<dbReference type="AlphaFoldDB" id="A0AAX4HZ62"/>
<dbReference type="GeneID" id="87937552"/>
<reference evidence="3" key="1">
    <citation type="journal article" date="2023" name="bioRxiv">
        <title>Complete genome of the Medicago anthracnose fungus, Colletotrichum destructivum, reveals a mini-chromosome-like region within a core chromosome.</title>
        <authorList>
            <person name="Lapalu N."/>
            <person name="Simon A."/>
            <person name="Lu A."/>
            <person name="Plaumann P.-L."/>
            <person name="Amselem J."/>
            <person name="Pigne S."/>
            <person name="Auger A."/>
            <person name="Koch C."/>
            <person name="Dallery J.-F."/>
            <person name="O'Connell R.J."/>
        </authorList>
    </citation>
    <scope>NUCLEOTIDE SEQUENCE [LARGE SCALE GENOMIC DNA]</scope>
    <source>
        <strain evidence="3">CBS 520.97</strain>
    </source>
</reference>
<evidence type="ECO:0000313" key="3">
    <source>
        <dbReference type="Proteomes" id="UP001322277"/>
    </source>
</evidence>
<accession>A0AAX4HZ62</accession>
<sequence>MNLLAFMYILSLVPLSTTLPTPETQEASQFIYPWLNMTLSNLESVCRKKGGDGLYTCTLKCELDTISSENLITSRYPRWCRVSLTLNPSVDLYDPNTEGVVDVNGAHCGAAWQWNGITPDHGPDNNYPSTGVLCWSGGSNTFQFRVAEFRSASSFELYVSHLYSDTRFLKPPYDGRKALVNIVIPEAHPIPPMAPYVPPVDQFEFIATATISKRTDGLS</sequence>
<organism evidence="2 3">
    <name type="scientific">Colletotrichum destructivum</name>
    <dbReference type="NCBI Taxonomy" id="34406"/>
    <lineage>
        <taxon>Eukaryota</taxon>
        <taxon>Fungi</taxon>
        <taxon>Dikarya</taxon>
        <taxon>Ascomycota</taxon>
        <taxon>Pezizomycotina</taxon>
        <taxon>Sordariomycetes</taxon>
        <taxon>Hypocreomycetidae</taxon>
        <taxon>Glomerellales</taxon>
        <taxon>Glomerellaceae</taxon>
        <taxon>Colletotrichum</taxon>
        <taxon>Colletotrichum destructivum species complex</taxon>
    </lineage>
</organism>
<protein>
    <submittedName>
        <fullName evidence="2">Uncharacterized protein</fullName>
    </submittedName>
</protein>
<dbReference type="EMBL" id="CP137305">
    <property type="protein sequence ID" value="WQF76035.1"/>
    <property type="molecule type" value="Genomic_DNA"/>
</dbReference>
<evidence type="ECO:0000256" key="1">
    <source>
        <dbReference type="SAM" id="SignalP"/>
    </source>
</evidence>
<feature type="chain" id="PRO_5043702269" evidence="1">
    <location>
        <begin position="19"/>
        <end position="219"/>
    </location>
</feature>
<keyword evidence="3" id="KW-1185">Reference proteome</keyword>
<proteinExistence type="predicted"/>
<dbReference type="RefSeq" id="XP_062773259.1">
    <property type="nucleotide sequence ID" value="XM_062917208.1"/>
</dbReference>
<feature type="signal peptide" evidence="1">
    <location>
        <begin position="1"/>
        <end position="18"/>
    </location>
</feature>
<name>A0AAX4HZ62_9PEZI</name>
<dbReference type="Proteomes" id="UP001322277">
    <property type="component" value="Chromosome 1"/>
</dbReference>